<dbReference type="NCBIfam" id="TIGR00254">
    <property type="entry name" value="GGDEF"/>
    <property type="match status" value="1"/>
</dbReference>
<keyword evidence="4" id="KW-1133">Transmembrane helix</keyword>
<dbReference type="FunFam" id="3.30.70.270:FF:000001">
    <property type="entry name" value="Diguanylate cyclase domain protein"/>
    <property type="match status" value="1"/>
</dbReference>
<dbReference type="InterPro" id="IPR029787">
    <property type="entry name" value="Nucleotide_cyclase"/>
</dbReference>
<dbReference type="Gene3D" id="3.30.450.40">
    <property type="match status" value="1"/>
</dbReference>
<feature type="region of interest" description="Disordered" evidence="3">
    <location>
        <begin position="597"/>
        <end position="619"/>
    </location>
</feature>
<dbReference type="PROSITE" id="PS50887">
    <property type="entry name" value="GGDEF"/>
    <property type="match status" value="1"/>
</dbReference>
<feature type="transmembrane region" description="Helical" evidence="4">
    <location>
        <begin position="6"/>
        <end position="29"/>
    </location>
</feature>
<dbReference type="InterPro" id="IPR000160">
    <property type="entry name" value="GGDEF_dom"/>
</dbReference>
<organism evidence="6 7">
    <name type="scientific">Cohaesibacter gelatinilyticus</name>
    <dbReference type="NCBI Taxonomy" id="372072"/>
    <lineage>
        <taxon>Bacteria</taxon>
        <taxon>Pseudomonadati</taxon>
        <taxon>Pseudomonadota</taxon>
        <taxon>Alphaproteobacteria</taxon>
        <taxon>Hyphomicrobiales</taxon>
        <taxon>Cohaesibacteraceae</taxon>
    </lineage>
</organism>
<dbReference type="EC" id="2.7.7.65" evidence="1"/>
<evidence type="ECO:0000313" key="7">
    <source>
        <dbReference type="Proteomes" id="UP000219439"/>
    </source>
</evidence>
<comment type="catalytic activity">
    <reaction evidence="2">
        <text>2 GTP = 3',3'-c-di-GMP + 2 diphosphate</text>
        <dbReference type="Rhea" id="RHEA:24898"/>
        <dbReference type="ChEBI" id="CHEBI:33019"/>
        <dbReference type="ChEBI" id="CHEBI:37565"/>
        <dbReference type="ChEBI" id="CHEBI:58805"/>
        <dbReference type="EC" id="2.7.7.65"/>
    </reaction>
</comment>
<feature type="compositionally biased region" description="Basic and acidic residues" evidence="3">
    <location>
        <begin position="608"/>
        <end position="619"/>
    </location>
</feature>
<evidence type="ECO:0000256" key="1">
    <source>
        <dbReference type="ARBA" id="ARBA00012528"/>
    </source>
</evidence>
<dbReference type="PANTHER" id="PTHR45138:SF9">
    <property type="entry name" value="DIGUANYLATE CYCLASE DGCM-RELATED"/>
    <property type="match status" value="1"/>
</dbReference>
<dbReference type="GO" id="GO:0043709">
    <property type="term" value="P:cell adhesion involved in single-species biofilm formation"/>
    <property type="evidence" value="ECO:0007669"/>
    <property type="project" value="TreeGrafter"/>
</dbReference>
<dbReference type="SMART" id="SM00065">
    <property type="entry name" value="GAF"/>
    <property type="match status" value="1"/>
</dbReference>
<dbReference type="InterPro" id="IPR050469">
    <property type="entry name" value="Diguanylate_Cyclase"/>
</dbReference>
<evidence type="ECO:0000256" key="3">
    <source>
        <dbReference type="SAM" id="MobiDB-lite"/>
    </source>
</evidence>
<dbReference type="AlphaFoldDB" id="A0A285PGN1"/>
<keyword evidence="4" id="KW-0472">Membrane</keyword>
<proteinExistence type="predicted"/>
<sequence>MTRQWVFRLLTASALGIYFTIIGSSLYFAPGYLAEKLVIAETERRAGLWQVRVLSLLEEAEHNEVPHQHDDHDKTHRTETSAGGYGFNFTHLDNHSQEAIKHFVQASDAYRVSLFNREGKSFWSTGSEMVDDISNESFYQTKLKRGKSVQKLAQRKTSEIEGYDAEHVGEVYANEDIRTVSRIYIPVMQGSQLKGIVEAYRDITDQISIYKTRLLIAGAIISLTLTFTVCSALLYSYQYRKRTRILADVQREKEQAALRKELRRNREVRLLSQLSEWMQASKSMDELFEIASSILHKLLPDAAGSIYVYSNSRDVLEGMTSWNGGKHQAEMLPDECWGLRRGRVYIHGRDEIDFACSHDHHSHDEIYVCIPIVAHGDTIGLLHLGLGTPSQDEKLLDQSIKLAQTCAEQLSLAIANVRLRDELRNQSIRDPLTGLFNRRHFFDTCRNQIGRSRRRSQTFSIASFDVDHFKLFNDNHGHDAGDIVLRAVGECLLEEFDGNDIAFRIGGEEFTILLDNVIQEEAFDRIEKLRKKIEDIVLHYGDKTLPNVTISAGVAMFPSDGDMPQELMKAADQALYRAKSAGRNQVMLVNAPTDAESDIDWQAESSEDDRNIDDTKDSADIKDLQEALVKATG</sequence>
<feature type="transmembrane region" description="Helical" evidence="4">
    <location>
        <begin position="214"/>
        <end position="237"/>
    </location>
</feature>
<gene>
    <name evidence="6" type="ORF">SAMN06265368_3556</name>
</gene>
<dbReference type="OrthoDB" id="9812260at2"/>
<dbReference type="SMART" id="SM00267">
    <property type="entry name" value="GGDEF"/>
    <property type="match status" value="1"/>
</dbReference>
<keyword evidence="7" id="KW-1185">Reference proteome</keyword>
<evidence type="ECO:0000259" key="5">
    <source>
        <dbReference type="PROSITE" id="PS50887"/>
    </source>
</evidence>
<dbReference type="GO" id="GO:1902201">
    <property type="term" value="P:negative regulation of bacterial-type flagellum-dependent cell motility"/>
    <property type="evidence" value="ECO:0007669"/>
    <property type="project" value="TreeGrafter"/>
</dbReference>
<name>A0A285PGN1_9HYPH</name>
<dbReference type="InterPro" id="IPR043128">
    <property type="entry name" value="Rev_trsase/Diguanyl_cyclase"/>
</dbReference>
<dbReference type="RefSeq" id="WP_097154796.1">
    <property type="nucleotide sequence ID" value="NZ_OBEL01000004.1"/>
</dbReference>
<dbReference type="GO" id="GO:0052621">
    <property type="term" value="F:diguanylate cyclase activity"/>
    <property type="evidence" value="ECO:0007669"/>
    <property type="project" value="UniProtKB-EC"/>
</dbReference>
<dbReference type="Proteomes" id="UP000219439">
    <property type="component" value="Unassembled WGS sequence"/>
</dbReference>
<feature type="domain" description="GGDEF" evidence="5">
    <location>
        <begin position="457"/>
        <end position="591"/>
    </location>
</feature>
<dbReference type="Pfam" id="PF13492">
    <property type="entry name" value="GAF_3"/>
    <property type="match status" value="1"/>
</dbReference>
<protein>
    <recommendedName>
        <fullName evidence="1">diguanylate cyclase</fullName>
        <ecNumber evidence="1">2.7.7.65</ecNumber>
    </recommendedName>
</protein>
<dbReference type="InterPro" id="IPR029016">
    <property type="entry name" value="GAF-like_dom_sf"/>
</dbReference>
<keyword evidence="4" id="KW-0812">Transmembrane</keyword>
<dbReference type="SUPFAM" id="SSF55073">
    <property type="entry name" value="Nucleotide cyclase"/>
    <property type="match status" value="1"/>
</dbReference>
<evidence type="ECO:0000256" key="2">
    <source>
        <dbReference type="ARBA" id="ARBA00034247"/>
    </source>
</evidence>
<dbReference type="EMBL" id="OBEL01000004">
    <property type="protein sequence ID" value="SNZ20453.1"/>
    <property type="molecule type" value="Genomic_DNA"/>
</dbReference>
<dbReference type="Pfam" id="PF00990">
    <property type="entry name" value="GGDEF"/>
    <property type="match status" value="1"/>
</dbReference>
<dbReference type="InterPro" id="IPR003018">
    <property type="entry name" value="GAF"/>
</dbReference>
<dbReference type="PANTHER" id="PTHR45138">
    <property type="entry name" value="REGULATORY COMPONENTS OF SENSORY TRANSDUCTION SYSTEM"/>
    <property type="match status" value="1"/>
</dbReference>
<accession>A0A285PGN1</accession>
<dbReference type="CDD" id="cd01949">
    <property type="entry name" value="GGDEF"/>
    <property type="match status" value="1"/>
</dbReference>
<feature type="compositionally biased region" description="Acidic residues" evidence="3">
    <location>
        <begin position="597"/>
        <end position="607"/>
    </location>
</feature>
<evidence type="ECO:0000256" key="4">
    <source>
        <dbReference type="SAM" id="Phobius"/>
    </source>
</evidence>
<evidence type="ECO:0000313" key="6">
    <source>
        <dbReference type="EMBL" id="SNZ20453.1"/>
    </source>
</evidence>
<reference evidence="6 7" key="1">
    <citation type="submission" date="2017-09" db="EMBL/GenBank/DDBJ databases">
        <authorList>
            <person name="Ehlers B."/>
            <person name="Leendertz F.H."/>
        </authorList>
    </citation>
    <scope>NUCLEOTIDE SEQUENCE [LARGE SCALE GENOMIC DNA]</scope>
    <source>
        <strain evidence="6 7">DSM 18289</strain>
    </source>
</reference>
<dbReference type="SUPFAM" id="SSF55781">
    <property type="entry name" value="GAF domain-like"/>
    <property type="match status" value="1"/>
</dbReference>
<dbReference type="Gene3D" id="3.30.70.270">
    <property type="match status" value="1"/>
</dbReference>
<dbReference type="GO" id="GO:0005886">
    <property type="term" value="C:plasma membrane"/>
    <property type="evidence" value="ECO:0007669"/>
    <property type="project" value="TreeGrafter"/>
</dbReference>